<evidence type="ECO:0000313" key="3">
    <source>
        <dbReference type="Proteomes" id="UP000246702"/>
    </source>
</evidence>
<dbReference type="STRING" id="1450535.A0A317VI26"/>
<dbReference type="EMBL" id="MSFK01000032">
    <property type="protein sequence ID" value="PWY73109.1"/>
    <property type="molecule type" value="Genomic_DNA"/>
</dbReference>
<dbReference type="PANTHER" id="PTHR33112:SF16">
    <property type="entry name" value="HETEROKARYON INCOMPATIBILITY DOMAIN-CONTAINING PROTEIN"/>
    <property type="match status" value="1"/>
</dbReference>
<organism evidence="2 3">
    <name type="scientific">Aspergillus sclerotioniger CBS 115572</name>
    <dbReference type="NCBI Taxonomy" id="1450535"/>
    <lineage>
        <taxon>Eukaryota</taxon>
        <taxon>Fungi</taxon>
        <taxon>Dikarya</taxon>
        <taxon>Ascomycota</taxon>
        <taxon>Pezizomycotina</taxon>
        <taxon>Eurotiomycetes</taxon>
        <taxon>Eurotiomycetidae</taxon>
        <taxon>Eurotiales</taxon>
        <taxon>Aspergillaceae</taxon>
        <taxon>Aspergillus</taxon>
        <taxon>Aspergillus subgen. Circumdati</taxon>
    </lineage>
</organism>
<dbReference type="Proteomes" id="UP000246702">
    <property type="component" value="Unassembled WGS sequence"/>
</dbReference>
<dbReference type="RefSeq" id="XP_025463374.1">
    <property type="nucleotide sequence ID" value="XM_025606365.1"/>
</dbReference>
<gene>
    <name evidence="2" type="ORF">BO94DRAFT_240224</name>
</gene>
<comment type="caution">
    <text evidence="2">The sequence shown here is derived from an EMBL/GenBank/DDBJ whole genome shotgun (WGS) entry which is preliminary data.</text>
</comment>
<evidence type="ECO:0000313" key="2">
    <source>
        <dbReference type="EMBL" id="PWY73109.1"/>
    </source>
</evidence>
<dbReference type="AlphaFoldDB" id="A0A317VI26"/>
<dbReference type="OrthoDB" id="5135333at2759"/>
<feature type="domain" description="Heterokaryon incompatibility" evidence="1">
    <location>
        <begin position="251"/>
        <end position="392"/>
    </location>
</feature>
<evidence type="ECO:0000259" key="1">
    <source>
        <dbReference type="Pfam" id="PF06985"/>
    </source>
</evidence>
<proteinExistence type="predicted"/>
<name>A0A317VI26_9EURO</name>
<protein>
    <submittedName>
        <fullName evidence="2">HET-domain-containing protein</fullName>
    </submittedName>
</protein>
<dbReference type="Pfam" id="PF06985">
    <property type="entry name" value="HET"/>
    <property type="match status" value="1"/>
</dbReference>
<dbReference type="InterPro" id="IPR010730">
    <property type="entry name" value="HET"/>
</dbReference>
<dbReference type="PANTHER" id="PTHR33112">
    <property type="entry name" value="DOMAIN PROTEIN, PUTATIVE-RELATED"/>
    <property type="match status" value="1"/>
</dbReference>
<dbReference type="GeneID" id="37108508"/>
<keyword evidence="3" id="KW-1185">Reference proteome</keyword>
<accession>A0A317VI26</accession>
<sequence>MRLQFNLPFRAKTPNPSISADVPPNANDHVDPPLCARCRAIDFDAILRLNDEVRYARLEGLSILSLGRLPTPEQVSPCPMCDLFNQVKFDGAATTQTAWNTREYHLRAFSSIVKEVGITRETATGVKGRELIEAIRWGDAYMKSDTDCVILAVFPGQGDDVLNTSEARVYDTCKHLEESVIMPVGAPSPRTHGGVVRPNQINYERLRKWLTDCQSHHGPQCSETPTRPHFALKVIDCQTRKILPLKPNWDYYALSYVWGPPRPEDGAMDQVKSHKMTLSTRVHPAIEDAITVVKHLGGRYLWADKYCINQDDAQEKHDQISRMDMIYSGAYATIIVAGSDDTQSGLPGVGAVPRLHQPQAVSGKTRLVSTLPSIRRALTRSPWITRGWTFQEVILSRRCLFFTDFQVYFMCAETAHCESIMISRPLQQASHNDVLDPDRFTNISAGHAGYYSWMPPRPWEFRTHLTHYSSRNLSYSTDAINAFRGILARSTHTTYWGIPFLFENSPYPLAQDINLRFACALAWEPVYTQNPLAQESHLQRRPDFPSWSWAGWIGTVSYSYFLFRVRFTCDESDLLPQPLYDHPPVRIWVTTSKHHHKKKPPIPLDQYLLTHNDKKVLPEMTPHLLIDCLVLRLNIVFASRFGGDPPAFYIAVNGEYSRAPILICWPMPREGEDKHQEFLAEWNGLILFETLHNIQRCAPWDHIGIFVLLVRPVGGTNERIGSVWLTRKELGVLEMERRTMLVS</sequence>
<reference evidence="2 3" key="1">
    <citation type="submission" date="2016-12" db="EMBL/GenBank/DDBJ databases">
        <title>The genomes of Aspergillus section Nigri reveals drivers in fungal speciation.</title>
        <authorList>
            <consortium name="DOE Joint Genome Institute"/>
            <person name="Vesth T.C."/>
            <person name="Nybo J."/>
            <person name="Theobald S."/>
            <person name="Brandl J."/>
            <person name="Frisvad J.C."/>
            <person name="Nielsen K.F."/>
            <person name="Lyhne E.K."/>
            <person name="Kogle M.E."/>
            <person name="Kuo A."/>
            <person name="Riley R."/>
            <person name="Clum A."/>
            <person name="Nolan M."/>
            <person name="Lipzen A."/>
            <person name="Salamov A."/>
            <person name="Henrissat B."/>
            <person name="Wiebenga A."/>
            <person name="De Vries R.P."/>
            <person name="Grigoriev I.V."/>
            <person name="Mortensen U.H."/>
            <person name="Andersen M.R."/>
            <person name="Baker S.E."/>
        </authorList>
    </citation>
    <scope>NUCLEOTIDE SEQUENCE [LARGE SCALE GENOMIC DNA]</scope>
    <source>
        <strain evidence="2 3">CBS 115572</strain>
    </source>
</reference>